<accession>A0AAE0SFY3</accession>
<evidence type="ECO:0000313" key="1">
    <source>
        <dbReference type="EMBL" id="KAK3591207.1"/>
    </source>
</evidence>
<protein>
    <submittedName>
        <fullName evidence="1">Uncharacterized protein</fullName>
    </submittedName>
</protein>
<evidence type="ECO:0000313" key="2">
    <source>
        <dbReference type="Proteomes" id="UP001195483"/>
    </source>
</evidence>
<dbReference type="AlphaFoldDB" id="A0AAE0SFY3"/>
<comment type="caution">
    <text evidence="1">The sequence shown here is derived from an EMBL/GenBank/DDBJ whole genome shotgun (WGS) entry which is preliminary data.</text>
</comment>
<reference evidence="1" key="1">
    <citation type="journal article" date="2021" name="Genome Biol. Evol.">
        <title>A High-Quality Reference Genome for a Parasitic Bivalve with Doubly Uniparental Inheritance (Bivalvia: Unionida).</title>
        <authorList>
            <person name="Smith C.H."/>
        </authorList>
    </citation>
    <scope>NUCLEOTIDE SEQUENCE</scope>
    <source>
        <strain evidence="1">CHS0354</strain>
    </source>
</reference>
<dbReference type="EMBL" id="JAEAOA010000299">
    <property type="protein sequence ID" value="KAK3591207.1"/>
    <property type="molecule type" value="Genomic_DNA"/>
</dbReference>
<reference evidence="1" key="3">
    <citation type="submission" date="2023-05" db="EMBL/GenBank/DDBJ databases">
        <authorList>
            <person name="Smith C.H."/>
        </authorList>
    </citation>
    <scope>NUCLEOTIDE SEQUENCE</scope>
    <source>
        <strain evidence="1">CHS0354</strain>
        <tissue evidence="1">Mantle</tissue>
    </source>
</reference>
<organism evidence="1 2">
    <name type="scientific">Potamilus streckersoni</name>
    <dbReference type="NCBI Taxonomy" id="2493646"/>
    <lineage>
        <taxon>Eukaryota</taxon>
        <taxon>Metazoa</taxon>
        <taxon>Spiralia</taxon>
        <taxon>Lophotrochozoa</taxon>
        <taxon>Mollusca</taxon>
        <taxon>Bivalvia</taxon>
        <taxon>Autobranchia</taxon>
        <taxon>Heteroconchia</taxon>
        <taxon>Palaeoheterodonta</taxon>
        <taxon>Unionida</taxon>
        <taxon>Unionoidea</taxon>
        <taxon>Unionidae</taxon>
        <taxon>Ambleminae</taxon>
        <taxon>Lampsilini</taxon>
        <taxon>Potamilus</taxon>
    </lineage>
</organism>
<dbReference type="Proteomes" id="UP001195483">
    <property type="component" value="Unassembled WGS sequence"/>
</dbReference>
<reference evidence="1" key="2">
    <citation type="journal article" date="2021" name="Genome Biol. Evol.">
        <title>Developing a high-quality reference genome for a parasitic bivalve with doubly uniparental inheritance (Bivalvia: Unionida).</title>
        <authorList>
            <person name="Smith C.H."/>
        </authorList>
    </citation>
    <scope>NUCLEOTIDE SEQUENCE</scope>
    <source>
        <strain evidence="1">CHS0354</strain>
        <tissue evidence="1">Mantle</tissue>
    </source>
</reference>
<proteinExistence type="predicted"/>
<gene>
    <name evidence="1" type="ORF">CHS0354_003837</name>
</gene>
<sequence length="59" mass="6986">MHLKNALTEVYGFQVFPADQCHLKLSESVQDCKVIWQFYERRKHPKGREVPQHAVSDPY</sequence>
<name>A0AAE0SFY3_9BIVA</name>
<keyword evidence="2" id="KW-1185">Reference proteome</keyword>